<accession>A0ABV6R5W8</accession>
<dbReference type="Pfam" id="PF00294">
    <property type="entry name" value="PfkB"/>
    <property type="match status" value="1"/>
</dbReference>
<dbReference type="PROSITE" id="PS00583">
    <property type="entry name" value="PFKB_KINASES_1"/>
    <property type="match status" value="1"/>
</dbReference>
<dbReference type="NCBIfam" id="TIGR03168">
    <property type="entry name" value="1-PFK"/>
    <property type="match status" value="1"/>
</dbReference>
<dbReference type="PIRSF" id="PIRSF000535">
    <property type="entry name" value="1PFK/6PFK/LacC"/>
    <property type="match status" value="1"/>
</dbReference>
<dbReference type="Proteomes" id="UP001589793">
    <property type="component" value="Unassembled WGS sequence"/>
</dbReference>
<comment type="caution">
    <text evidence="8">The sequence shown here is derived from an EMBL/GenBank/DDBJ whole genome shotgun (WGS) entry which is preliminary data.</text>
</comment>
<evidence type="ECO:0000313" key="9">
    <source>
        <dbReference type="Proteomes" id="UP001589793"/>
    </source>
</evidence>
<proteinExistence type="inferred from homology"/>
<evidence type="ECO:0000256" key="2">
    <source>
        <dbReference type="ARBA" id="ARBA00022679"/>
    </source>
</evidence>
<dbReference type="EMBL" id="JBHLSV010000001">
    <property type="protein sequence ID" value="MFC0672380.1"/>
    <property type="molecule type" value="Genomic_DNA"/>
</dbReference>
<dbReference type="InterPro" id="IPR011611">
    <property type="entry name" value="PfkB_dom"/>
</dbReference>
<dbReference type="InterPro" id="IPR017583">
    <property type="entry name" value="Tagatose/fructose_Pkinase"/>
</dbReference>
<protein>
    <submittedName>
        <fullName evidence="8">1-phosphofructokinase family hexose kinase</fullName>
    </submittedName>
</protein>
<dbReference type="Gene3D" id="3.40.1190.20">
    <property type="match status" value="1"/>
</dbReference>
<name>A0ABV6R5W8_9MICO</name>
<dbReference type="RefSeq" id="WP_376977136.1">
    <property type="nucleotide sequence ID" value="NZ_JBHLSV010000001.1"/>
</dbReference>
<feature type="domain" description="Carbohydrate kinase PfkB" evidence="7">
    <location>
        <begin position="17"/>
        <end position="265"/>
    </location>
</feature>
<dbReference type="PANTHER" id="PTHR46566:SF5">
    <property type="entry name" value="1-PHOSPHOFRUCTOKINASE"/>
    <property type="match status" value="1"/>
</dbReference>
<reference evidence="8 9" key="1">
    <citation type="submission" date="2024-09" db="EMBL/GenBank/DDBJ databases">
        <authorList>
            <person name="Sun Q."/>
            <person name="Mori K."/>
        </authorList>
    </citation>
    <scope>NUCLEOTIDE SEQUENCE [LARGE SCALE GENOMIC DNA]</scope>
    <source>
        <strain evidence="8 9">CICC 10874</strain>
    </source>
</reference>
<comment type="similarity">
    <text evidence="1">Belongs to the carbohydrate kinase PfkB family.</text>
</comment>
<keyword evidence="3" id="KW-0547">Nucleotide-binding</keyword>
<evidence type="ECO:0000313" key="8">
    <source>
        <dbReference type="EMBL" id="MFC0672380.1"/>
    </source>
</evidence>
<evidence type="ECO:0000259" key="7">
    <source>
        <dbReference type="Pfam" id="PF00294"/>
    </source>
</evidence>
<dbReference type="InterPro" id="IPR002173">
    <property type="entry name" value="Carboh/pur_kinase_PfkB_CS"/>
</dbReference>
<organism evidence="8 9">
    <name type="scientific">Brachybacterium hainanense</name>
    <dbReference type="NCBI Taxonomy" id="1541174"/>
    <lineage>
        <taxon>Bacteria</taxon>
        <taxon>Bacillati</taxon>
        <taxon>Actinomycetota</taxon>
        <taxon>Actinomycetes</taxon>
        <taxon>Micrococcales</taxon>
        <taxon>Dermabacteraceae</taxon>
        <taxon>Brachybacterium</taxon>
    </lineage>
</organism>
<dbReference type="PANTHER" id="PTHR46566">
    <property type="entry name" value="1-PHOSPHOFRUCTOKINASE-RELATED"/>
    <property type="match status" value="1"/>
</dbReference>
<evidence type="ECO:0000256" key="6">
    <source>
        <dbReference type="PIRNR" id="PIRNR000535"/>
    </source>
</evidence>
<evidence type="ECO:0000256" key="4">
    <source>
        <dbReference type="ARBA" id="ARBA00022777"/>
    </source>
</evidence>
<evidence type="ECO:0000256" key="3">
    <source>
        <dbReference type="ARBA" id="ARBA00022741"/>
    </source>
</evidence>
<keyword evidence="4" id="KW-0418">Kinase</keyword>
<dbReference type="SUPFAM" id="SSF53613">
    <property type="entry name" value="Ribokinase-like"/>
    <property type="match status" value="1"/>
</dbReference>
<gene>
    <name evidence="8" type="ORF">ACFFF6_00265</name>
</gene>
<keyword evidence="5" id="KW-0067">ATP-binding</keyword>
<evidence type="ECO:0000256" key="5">
    <source>
        <dbReference type="ARBA" id="ARBA00022840"/>
    </source>
</evidence>
<dbReference type="InterPro" id="IPR029056">
    <property type="entry name" value="Ribokinase-like"/>
</dbReference>
<keyword evidence="2 6" id="KW-0808">Transferase</keyword>
<evidence type="ECO:0000256" key="1">
    <source>
        <dbReference type="ARBA" id="ARBA00010688"/>
    </source>
</evidence>
<keyword evidence="9" id="KW-1185">Reference proteome</keyword>
<sequence length="317" mass="31998">MILALTPNPALDITETLTALSPGAVHRPEEVRAMPGGKGLNTARVLDALGEAVTVLGPLGGATGRGIRTLLAEASPRIVQGFVEIGGETRRTVTLLARGEATGIHEQGPELHGSELDALEASVLHRLPGARALGISGSLPRGMGDARLSALVAAARAARVPVLVDTSGPALLAAARAGADVLKPNREEALAATGATDPSAACRALLDLGAGSVVCSLGPDGMLVASRDGRLLRARPPRSIAGNPTGAGDAAVAALLRHLARARSPHPAPVTADALVDAVATSASALARPVAGEIDPDLRAALLAEIRPETCTPLEMR</sequence>